<evidence type="ECO:0000259" key="1">
    <source>
        <dbReference type="Pfam" id="PF25199"/>
    </source>
</evidence>
<sequence length="1037" mass="118066">MPVVTLPNPLLHDLSRGRVVLFLGAGASLGAAGPGGQTAPTGVQLAERVAAHFFPNDGVGGQSLDYISRLVLHHYSAGQLQGYIRELLVNLQPTSAHLKLAEFTWQGIVTTNYDLLVERAYERAKRPLIVRRVDGDAVQPLPGGATPYLKLHGCIDRIGHEDPPLILTQEHFLHYRDGREELFNRFVDWAKEYTLVFAGFSFNDWNFVSILDELTRKLGNHRNKYYAVRPGVNMLEHGLWNEKRIELIDATFGDFMEALDRELPADRRSLAAVLPVRHPIESRLKIRGALPGNVRDLLEVAEYVHEGIGWQSEHDHEARDFYRGVELGWKAIRENLDVPRALTSDLLRDLIDRGDDDRVKGAELYVIRAAAGEGKSVVLRRLAYDGARAGVLCLFGTGNQQVEFTQLQELHALSDERIFLFIDDAPDHAGELERLVRLARKERLPLTIITAARFNEYQTSDAARLDSIVNDYFELKRLHRGEIRQLARLLEKYGALGELESLSEDERVETIERTLDSQLLVALYQATLGRRFQDIILDEYNGIHGEKARHLYRAVAALHRLRIPVRSGLIARAFDISFEDFEQELFDPLSHIIFTAREQGEYVYRTRHPEIARIVFERAYEYPDVRFNEYLELLSRLNTGFFSDTEALRKMVQYRAVRELGLEDDQVEALYQMAFDSVASHRDRGYVLQQEALYSMHQERDLGRAEELLARALEIDPRRVGIKHSLAELKVRQSEQAGNDEEAEALRDEAMSLARQVKAQRDVILQKLGHMTMVKVYIAKVRWGLQRSRHDEVRRAVESAELLLQEGKRDFNDDGTFSGLEASLAETLGNSREAGRALVNALAQNQHNVPVAQRLAKWQAKNGSPGDALNTLREALNAAPANKNLHFQYGLMLHEQNAAPPERILHHFGLAFTPGDRNHEAQFWFARYAFEYGNPEQRQEALEVFNQLRYGTVGHNERFRVKDYSKEDGQPRRFTGVVGARRFKDGGIRRDGAGDLIYMHSRELPDEVWGLLERGRRVEFSLGFNYGGPIAAQVTPL</sequence>
<proteinExistence type="predicted"/>
<evidence type="ECO:0000313" key="3">
    <source>
        <dbReference type="Proteomes" id="UP001401887"/>
    </source>
</evidence>
<dbReference type="InterPro" id="IPR057574">
    <property type="entry name" value="nSTAND_NTPase5_dom"/>
</dbReference>
<protein>
    <recommendedName>
        <fullName evidence="1">Novel STAND NTPase 5 domain-containing protein</fullName>
    </recommendedName>
</protein>
<name>A0ABP9W6X1_9DEIO</name>
<dbReference type="Proteomes" id="UP001401887">
    <property type="component" value="Unassembled WGS sequence"/>
</dbReference>
<dbReference type="Pfam" id="PF13289">
    <property type="entry name" value="SIR2_2"/>
    <property type="match status" value="1"/>
</dbReference>
<dbReference type="RefSeq" id="WP_345464163.1">
    <property type="nucleotide sequence ID" value="NZ_BAABRP010000005.1"/>
</dbReference>
<accession>A0ABP9W6X1</accession>
<reference evidence="2 3" key="1">
    <citation type="submission" date="2024-02" db="EMBL/GenBank/DDBJ databases">
        <title>Deinococcus carri NBRC 110142.</title>
        <authorList>
            <person name="Ichikawa N."/>
            <person name="Katano-Makiyama Y."/>
            <person name="Hidaka K."/>
        </authorList>
    </citation>
    <scope>NUCLEOTIDE SEQUENCE [LARGE SCALE GENOMIC DNA]</scope>
    <source>
        <strain evidence="2 3">NBRC 110142</strain>
    </source>
</reference>
<dbReference type="InterPro" id="IPR029035">
    <property type="entry name" value="DHS-like_NAD/FAD-binding_dom"/>
</dbReference>
<keyword evidence="3" id="KW-1185">Reference proteome</keyword>
<evidence type="ECO:0000313" key="2">
    <source>
        <dbReference type="EMBL" id="GAA5513092.1"/>
    </source>
</evidence>
<comment type="caution">
    <text evidence="2">The sequence shown here is derived from an EMBL/GenBank/DDBJ whole genome shotgun (WGS) entry which is preliminary data.</text>
</comment>
<dbReference type="Gene3D" id="1.25.40.10">
    <property type="entry name" value="Tetratricopeptide repeat domain"/>
    <property type="match status" value="2"/>
</dbReference>
<feature type="domain" description="Novel STAND NTPase 5" evidence="1">
    <location>
        <begin position="319"/>
        <end position="462"/>
    </location>
</feature>
<dbReference type="Pfam" id="PF25199">
    <property type="entry name" value="nSTAND_NTPase5"/>
    <property type="match status" value="1"/>
</dbReference>
<organism evidence="2 3">
    <name type="scientific">Deinococcus carri</name>
    <dbReference type="NCBI Taxonomy" id="1211323"/>
    <lineage>
        <taxon>Bacteria</taxon>
        <taxon>Thermotogati</taxon>
        <taxon>Deinococcota</taxon>
        <taxon>Deinococci</taxon>
        <taxon>Deinococcales</taxon>
        <taxon>Deinococcaceae</taxon>
        <taxon>Deinococcus</taxon>
    </lineage>
</organism>
<gene>
    <name evidence="2" type="ORF">Dcar01_01818</name>
</gene>
<dbReference type="SUPFAM" id="SSF52467">
    <property type="entry name" value="DHS-like NAD/FAD-binding domain"/>
    <property type="match status" value="1"/>
</dbReference>
<dbReference type="EMBL" id="BAABRP010000005">
    <property type="protein sequence ID" value="GAA5513092.1"/>
    <property type="molecule type" value="Genomic_DNA"/>
</dbReference>
<dbReference type="InterPro" id="IPR011990">
    <property type="entry name" value="TPR-like_helical_dom_sf"/>
</dbReference>
<dbReference type="SUPFAM" id="SSF48452">
    <property type="entry name" value="TPR-like"/>
    <property type="match status" value="1"/>
</dbReference>